<dbReference type="PANTHER" id="PTHR21310:SF15">
    <property type="entry name" value="AMINOGLYCOSIDE PHOSPHOTRANSFERASE DOMAIN-CONTAINING PROTEIN"/>
    <property type="match status" value="1"/>
</dbReference>
<accession>A0A0G2IDD5</accession>
<sequence length="394" mass="45800">MSSSSKRPEVFRFANFNVPAGGSLNWAISILEWVLRSPRDDGAVQCHETNSTLLASEAATLKYIRINSTIPVPQVFAYRFVLFSSRPFYPDLLTIISASRDNEIGVPYILMSKASGFPLSFRWEVMTYKEKAKILYQLGTITWQLSRLRLSHIGSLYEDETGLHVKSFLSCGLLTHERHSLKHLNRGPFPVVADYFNSLLSAFSEHAKYLPLRPHCLFVPVPLQSEYIDFPKYKGATDGMTSSSWVLRLTARQTDWITPLLGIYFQKSFRSGLPQSRDELDQPLVAAFEKGLKGVAYDALRLEELHEYHHLCQILQCSRLRWLLSRLLSFDSIADFKLFREIWRVMGLHRNQRQGFRLRQSFFNYRQLYEEIRQEDRTAEQISCDEKNYFKNRN</sequence>
<name>A0A0G2IDD5_9EURO</name>
<evidence type="ECO:0000313" key="2">
    <source>
        <dbReference type="Proteomes" id="UP000034164"/>
    </source>
</evidence>
<protein>
    <recommendedName>
        <fullName evidence="3">Aminoglycoside phosphotransferase domain-containing protein</fullName>
    </recommendedName>
</protein>
<dbReference type="PANTHER" id="PTHR21310">
    <property type="entry name" value="AMINOGLYCOSIDE PHOSPHOTRANSFERASE-RELATED-RELATED"/>
    <property type="match status" value="1"/>
</dbReference>
<dbReference type="EMBL" id="LCZI01000070">
    <property type="protein sequence ID" value="KKZ68687.1"/>
    <property type="molecule type" value="Genomic_DNA"/>
</dbReference>
<dbReference type="OrthoDB" id="5327538at2759"/>
<reference evidence="2" key="1">
    <citation type="journal article" date="2015" name="PLoS Genet.">
        <title>The dynamic genome and transcriptome of the human fungal pathogen Blastomyces and close relative Emmonsia.</title>
        <authorList>
            <person name="Munoz J.F."/>
            <person name="Gauthier G.M."/>
            <person name="Desjardins C.A."/>
            <person name="Gallo J.E."/>
            <person name="Holder J."/>
            <person name="Sullivan T.D."/>
            <person name="Marty A.J."/>
            <person name="Carmen J.C."/>
            <person name="Chen Z."/>
            <person name="Ding L."/>
            <person name="Gujja S."/>
            <person name="Magrini V."/>
            <person name="Misas E."/>
            <person name="Mitreva M."/>
            <person name="Priest M."/>
            <person name="Saif S."/>
            <person name="Whiston E.A."/>
            <person name="Young S."/>
            <person name="Zeng Q."/>
            <person name="Goldman W.E."/>
            <person name="Mardis E.R."/>
            <person name="Taylor J.W."/>
            <person name="McEwen J.G."/>
            <person name="Clay O.K."/>
            <person name="Klein B.S."/>
            <person name="Cuomo C.A."/>
        </authorList>
    </citation>
    <scope>NUCLEOTIDE SEQUENCE [LARGE SCALE GENOMIC DNA]</scope>
    <source>
        <strain evidence="2">UAMH 3008</strain>
    </source>
</reference>
<dbReference type="VEuPathDB" id="FungiDB:EMCG_05722"/>
<proteinExistence type="predicted"/>
<dbReference type="InterPro" id="IPR051678">
    <property type="entry name" value="AGP_Transferase"/>
</dbReference>
<gene>
    <name evidence="1" type="ORF">EMCG_05722</name>
</gene>
<organism evidence="1 2">
    <name type="scientific">[Emmonsia] crescens</name>
    <dbReference type="NCBI Taxonomy" id="73230"/>
    <lineage>
        <taxon>Eukaryota</taxon>
        <taxon>Fungi</taxon>
        <taxon>Dikarya</taxon>
        <taxon>Ascomycota</taxon>
        <taxon>Pezizomycotina</taxon>
        <taxon>Eurotiomycetes</taxon>
        <taxon>Eurotiomycetidae</taxon>
        <taxon>Onygenales</taxon>
        <taxon>Ajellomycetaceae</taxon>
        <taxon>Emergomyces</taxon>
    </lineage>
</organism>
<dbReference type="AlphaFoldDB" id="A0A0G2IDD5"/>
<comment type="caution">
    <text evidence="1">The sequence shown here is derived from an EMBL/GenBank/DDBJ whole genome shotgun (WGS) entry which is preliminary data.</text>
</comment>
<evidence type="ECO:0000313" key="1">
    <source>
        <dbReference type="EMBL" id="KKZ68687.1"/>
    </source>
</evidence>
<evidence type="ECO:0008006" key="3">
    <source>
        <dbReference type="Google" id="ProtNLM"/>
    </source>
</evidence>
<dbReference type="Proteomes" id="UP000034164">
    <property type="component" value="Unassembled WGS sequence"/>
</dbReference>